<reference evidence="2 3" key="1">
    <citation type="journal article" date="2018" name="Mol. Plant">
        <title>The genome of Artemisia annua provides insight into the evolution of Asteraceae family and artemisinin biosynthesis.</title>
        <authorList>
            <person name="Shen Q."/>
            <person name="Zhang L."/>
            <person name="Liao Z."/>
            <person name="Wang S."/>
            <person name="Yan T."/>
            <person name="Shi P."/>
            <person name="Liu M."/>
            <person name="Fu X."/>
            <person name="Pan Q."/>
            <person name="Wang Y."/>
            <person name="Lv Z."/>
            <person name="Lu X."/>
            <person name="Zhang F."/>
            <person name="Jiang W."/>
            <person name="Ma Y."/>
            <person name="Chen M."/>
            <person name="Hao X."/>
            <person name="Li L."/>
            <person name="Tang Y."/>
            <person name="Lv G."/>
            <person name="Zhou Y."/>
            <person name="Sun X."/>
            <person name="Brodelius P.E."/>
            <person name="Rose J.K.C."/>
            <person name="Tang K."/>
        </authorList>
    </citation>
    <scope>NUCLEOTIDE SEQUENCE [LARGE SCALE GENOMIC DNA]</scope>
    <source>
        <strain evidence="3">cv. Huhao1</strain>
        <tissue evidence="2">Leaf</tissue>
    </source>
</reference>
<protein>
    <submittedName>
        <fullName evidence="2">Zinc knuckle CX2CX4HX4C</fullName>
    </submittedName>
</protein>
<feature type="region of interest" description="Disordered" evidence="1">
    <location>
        <begin position="106"/>
        <end position="160"/>
    </location>
</feature>
<dbReference type="PANTHER" id="PTHR31286">
    <property type="entry name" value="GLYCINE-RICH CELL WALL STRUCTURAL PROTEIN 1.8-LIKE"/>
    <property type="match status" value="1"/>
</dbReference>
<feature type="compositionally biased region" description="Polar residues" evidence="1">
    <location>
        <begin position="126"/>
        <end position="154"/>
    </location>
</feature>
<dbReference type="AlphaFoldDB" id="A0A2U1LH17"/>
<sequence>MLNNRPKRKTKRSTKYEDFISDSVAGKTNKNSSDNSGVIGGEEVSDNGDVQETMRNESMGNGGSDCVSGQVENTASNDGIEEQVKVSDELTSNGVSVSDVVVTKDCDQEGRATTDLNAGNKDDADNQASQVQNPGPNDITGENNESTEQSNGDGSKNKEVKRSYASVANNRQTFDKKLLVIQTEIDVNGTEIVVALASRVGKPLVMDNETASMCQLGVGRMGFARVLFEMTATKEVPEIIEVVYKNGLKEEVCRKKVKVVYDWNPPRCSTCCVFGHTTQKCGKSCTVDEPSKPKEMVENIEKDNNDGFVKVKKRNNGKGGDSKNQQQNENGKREGFKPAARFEYQPKPNKSGNTSKGNVESNEQVNNRARSKNNVGSKSPEKKAWKVGNEVVSALRKSANKYSVLGMYDENDQSELEDIRSREIVEEFIRQKKEPTDEEFAK</sequence>
<name>A0A2U1LH17_ARTAN</name>
<accession>A0A2U1LH17</accession>
<feature type="region of interest" description="Disordered" evidence="1">
    <location>
        <begin position="23"/>
        <end position="78"/>
    </location>
</feature>
<evidence type="ECO:0000256" key="1">
    <source>
        <dbReference type="SAM" id="MobiDB-lite"/>
    </source>
</evidence>
<evidence type="ECO:0000313" key="2">
    <source>
        <dbReference type="EMBL" id="PWA48287.1"/>
    </source>
</evidence>
<proteinExistence type="predicted"/>
<dbReference type="EMBL" id="PKPP01009425">
    <property type="protein sequence ID" value="PWA48287.1"/>
    <property type="molecule type" value="Genomic_DNA"/>
</dbReference>
<gene>
    <name evidence="2" type="ORF">CTI12_AA492440</name>
</gene>
<dbReference type="Proteomes" id="UP000245207">
    <property type="component" value="Unassembled WGS sequence"/>
</dbReference>
<keyword evidence="3" id="KW-1185">Reference proteome</keyword>
<feature type="region of interest" description="Disordered" evidence="1">
    <location>
        <begin position="298"/>
        <end position="386"/>
    </location>
</feature>
<evidence type="ECO:0000313" key="3">
    <source>
        <dbReference type="Proteomes" id="UP000245207"/>
    </source>
</evidence>
<organism evidence="2 3">
    <name type="scientific">Artemisia annua</name>
    <name type="common">Sweet wormwood</name>
    <dbReference type="NCBI Taxonomy" id="35608"/>
    <lineage>
        <taxon>Eukaryota</taxon>
        <taxon>Viridiplantae</taxon>
        <taxon>Streptophyta</taxon>
        <taxon>Embryophyta</taxon>
        <taxon>Tracheophyta</taxon>
        <taxon>Spermatophyta</taxon>
        <taxon>Magnoliopsida</taxon>
        <taxon>eudicotyledons</taxon>
        <taxon>Gunneridae</taxon>
        <taxon>Pentapetalae</taxon>
        <taxon>asterids</taxon>
        <taxon>campanulids</taxon>
        <taxon>Asterales</taxon>
        <taxon>Asteraceae</taxon>
        <taxon>Asteroideae</taxon>
        <taxon>Anthemideae</taxon>
        <taxon>Artemisiinae</taxon>
        <taxon>Artemisia</taxon>
    </lineage>
</organism>
<dbReference type="InterPro" id="IPR040256">
    <property type="entry name" value="At4g02000-like"/>
</dbReference>
<comment type="caution">
    <text evidence="2">The sequence shown here is derived from an EMBL/GenBank/DDBJ whole genome shotgun (WGS) entry which is preliminary data.</text>
</comment>
<feature type="compositionally biased region" description="Polar residues" evidence="1">
    <location>
        <begin position="26"/>
        <end position="36"/>
    </location>
</feature>
<feature type="compositionally biased region" description="Polar residues" evidence="1">
    <location>
        <begin position="348"/>
        <end position="377"/>
    </location>
</feature>
<dbReference type="PANTHER" id="PTHR31286:SF99">
    <property type="entry name" value="DUF4283 DOMAIN-CONTAINING PROTEIN"/>
    <property type="match status" value="1"/>
</dbReference>